<dbReference type="InterPro" id="IPR023408">
    <property type="entry name" value="MscS_beta-dom_sf"/>
</dbReference>
<evidence type="ECO:0000259" key="12">
    <source>
        <dbReference type="Pfam" id="PF25237"/>
    </source>
</evidence>
<feature type="compositionally biased region" description="Basic and acidic residues" evidence="8">
    <location>
        <begin position="668"/>
        <end position="691"/>
    </location>
</feature>
<dbReference type="InterPro" id="IPR010920">
    <property type="entry name" value="LSM_dom_sf"/>
</dbReference>
<keyword evidence="6 9" id="KW-0472">Membrane</keyword>
<feature type="domain" description="Mechanosensitive ion channel MscS" evidence="10">
    <location>
        <begin position="285"/>
        <end position="355"/>
    </location>
</feature>
<keyword evidence="14" id="KW-1185">Reference proteome</keyword>
<name>A0AAD6KBC7_9ROSI</name>
<comment type="similarity">
    <text evidence="2">Belongs to the MscS (TC 1.A.23) family.</text>
</comment>
<feature type="compositionally biased region" description="Basic and acidic residues" evidence="8">
    <location>
        <begin position="592"/>
        <end position="604"/>
    </location>
</feature>
<dbReference type="AlphaFoldDB" id="A0AAD6KBC7"/>
<dbReference type="InterPro" id="IPR045042">
    <property type="entry name" value="YnaI-like"/>
</dbReference>
<dbReference type="Pfam" id="PF25237">
    <property type="entry name" value="MSL2_3"/>
    <property type="match status" value="1"/>
</dbReference>
<feature type="compositionally biased region" description="Polar residues" evidence="8">
    <location>
        <begin position="563"/>
        <end position="576"/>
    </location>
</feature>
<dbReference type="InterPro" id="IPR056876">
    <property type="entry name" value="Msl2-3_C"/>
</dbReference>
<feature type="transmembrane region" description="Helical" evidence="9">
    <location>
        <begin position="198"/>
        <end position="216"/>
    </location>
</feature>
<protein>
    <recommendedName>
        <fullName evidence="15">Mechanosensitive ion channel protein 2, chloroplastic-like</fullName>
    </recommendedName>
</protein>
<evidence type="ECO:0000313" key="13">
    <source>
        <dbReference type="EMBL" id="KAJ6420242.1"/>
    </source>
</evidence>
<evidence type="ECO:0000256" key="8">
    <source>
        <dbReference type="SAM" id="MobiDB-lite"/>
    </source>
</evidence>
<feature type="compositionally biased region" description="Polar residues" evidence="8">
    <location>
        <begin position="605"/>
        <end position="626"/>
    </location>
</feature>
<evidence type="ECO:0000259" key="11">
    <source>
        <dbReference type="Pfam" id="PF24956"/>
    </source>
</evidence>
<sequence>MAMSGSLQFSHDLGFCKNQPPNSNRNQFLKCILQGKGKVALLSNPSLKFRHHDCRRLLQRPIYTVSLNRSTHKNAFRCHSFLVPRQALELPAVKAASVALTRSYNALQTSPLVFKLATAVGIIVFAVWGLGPLVRQSRNQLFHRSDNSWKKSGSYYVMASYIQPLMLWTGAILICRALDPVVLPTEASEVVKQRLLNFVRSLSTVLAFAYCLSSMIQQAQKFFMEPSQPSDARNMGFQFAGRAVYSAVWVAAISLFMELLGFSTQKWLTAGGLGTVLLTLAGREIFTNFLSSAMIHATRPFVVNEWIQTKIEGYEVSGTVEHVGWWSPTIVRGEDREAVHIPNHKFTVNVVRNLSQKTHWRIKTHLAISHLDAHKINSIVADMRKVLAKNPQVEQQRLHRRIFLDNINPENQALLILVSCFVKTSHHEEYLCVKEAILLDLLRVISHHRARLATPIRTIQKIYSDTSDTDMENVPFTDSIYNHGGVASKRPLLLIEPSYRINGEDKAKSQARPGRVTGEKDNAKVHANSDAKVHAKSTTVVHAKSTTASVSHSRADDKMTVKSPPTSIPKTNSDATEASGLGSEAAGSVSENLKKNKTASDAKSKTTSPANVSQNSNLTSVNSLEASTEKAGGLKESSQTKPEKRSVSQPSSRSALEENIVLGVALEGSKRTLPIEEDKASHPTPPEEKEMAAASQNGTGSPTAVKDRRDGPPPTPSSGDQ</sequence>
<dbReference type="PANTHER" id="PTHR43634:SF16">
    <property type="entry name" value="MECHANOSENSITIVE ION CHANNEL PROTEIN 2, CHLOROPLASTIC"/>
    <property type="match status" value="1"/>
</dbReference>
<evidence type="ECO:0008006" key="15">
    <source>
        <dbReference type="Google" id="ProtNLM"/>
    </source>
</evidence>
<dbReference type="GO" id="GO:0016020">
    <property type="term" value="C:membrane"/>
    <property type="evidence" value="ECO:0007669"/>
    <property type="project" value="UniProtKB-SubCell"/>
</dbReference>
<dbReference type="InterPro" id="IPR006685">
    <property type="entry name" value="MscS_channel_2nd"/>
</dbReference>
<feature type="transmembrane region" description="Helical" evidence="9">
    <location>
        <begin position="155"/>
        <end position="178"/>
    </location>
</feature>
<evidence type="ECO:0000259" key="10">
    <source>
        <dbReference type="Pfam" id="PF00924"/>
    </source>
</evidence>
<dbReference type="EMBL" id="JAPFFJ010000009">
    <property type="protein sequence ID" value="KAJ6420242.1"/>
    <property type="molecule type" value="Genomic_DNA"/>
</dbReference>
<evidence type="ECO:0000256" key="9">
    <source>
        <dbReference type="SAM" id="Phobius"/>
    </source>
</evidence>
<feature type="domain" description="Mechanosensitive channel protein 2/3 transmembrane" evidence="12">
    <location>
        <begin position="155"/>
        <end position="283"/>
    </location>
</feature>
<evidence type="ECO:0000256" key="6">
    <source>
        <dbReference type="ARBA" id="ARBA00023136"/>
    </source>
</evidence>
<dbReference type="Gene3D" id="2.30.30.60">
    <property type="match status" value="1"/>
</dbReference>
<dbReference type="SUPFAM" id="SSF50182">
    <property type="entry name" value="Sm-like ribonucleoproteins"/>
    <property type="match status" value="1"/>
</dbReference>
<evidence type="ECO:0000256" key="1">
    <source>
        <dbReference type="ARBA" id="ARBA00004141"/>
    </source>
</evidence>
<dbReference type="PANTHER" id="PTHR43634">
    <property type="entry name" value="OW CONDUCTANCE MECHANOSENSITIVE CHANNEL"/>
    <property type="match status" value="1"/>
</dbReference>
<gene>
    <name evidence="13" type="ORF">OIU84_030202</name>
</gene>
<evidence type="ECO:0000256" key="5">
    <source>
        <dbReference type="ARBA" id="ARBA00023065"/>
    </source>
</evidence>
<evidence type="ECO:0000256" key="7">
    <source>
        <dbReference type="ARBA" id="ARBA00023303"/>
    </source>
</evidence>
<evidence type="ECO:0000256" key="4">
    <source>
        <dbReference type="ARBA" id="ARBA00022989"/>
    </source>
</evidence>
<keyword evidence="7" id="KW-0407">Ion channel</keyword>
<dbReference type="Gene3D" id="1.10.287.1260">
    <property type="match status" value="1"/>
</dbReference>
<comment type="subcellular location">
    <subcellularLocation>
        <location evidence="1">Membrane</location>
        <topology evidence="1">Multi-pass membrane protein</topology>
    </subcellularLocation>
</comment>
<feature type="compositionally biased region" description="Polar residues" evidence="8">
    <location>
        <begin position="536"/>
        <end position="552"/>
    </location>
</feature>
<reference evidence="13 14" key="1">
    <citation type="journal article" date="2023" name="Int. J. Mol. Sci.">
        <title>De Novo Assembly and Annotation of 11 Diverse Shrub Willow (Salix) Genomes Reveals Novel Gene Organization in Sex-Linked Regions.</title>
        <authorList>
            <person name="Hyden B."/>
            <person name="Feng K."/>
            <person name="Yates T.B."/>
            <person name="Jawdy S."/>
            <person name="Cereghino C."/>
            <person name="Smart L.B."/>
            <person name="Muchero W."/>
        </authorList>
    </citation>
    <scope>NUCLEOTIDE SEQUENCE [LARGE SCALE GENOMIC DNA]</scope>
    <source>
        <tissue evidence="13">Shoot tip</tissue>
    </source>
</reference>
<proteinExistence type="inferred from homology"/>
<feature type="compositionally biased region" description="Pro residues" evidence="8">
    <location>
        <begin position="712"/>
        <end position="721"/>
    </location>
</feature>
<evidence type="ECO:0000256" key="2">
    <source>
        <dbReference type="ARBA" id="ARBA00008017"/>
    </source>
</evidence>
<feature type="transmembrane region" description="Helical" evidence="9">
    <location>
        <begin position="243"/>
        <end position="261"/>
    </location>
</feature>
<organism evidence="13 14">
    <name type="scientific">Salix udensis</name>
    <dbReference type="NCBI Taxonomy" id="889485"/>
    <lineage>
        <taxon>Eukaryota</taxon>
        <taxon>Viridiplantae</taxon>
        <taxon>Streptophyta</taxon>
        <taxon>Embryophyta</taxon>
        <taxon>Tracheophyta</taxon>
        <taxon>Spermatophyta</taxon>
        <taxon>Magnoliopsida</taxon>
        <taxon>eudicotyledons</taxon>
        <taxon>Gunneridae</taxon>
        <taxon>Pentapetalae</taxon>
        <taxon>rosids</taxon>
        <taxon>fabids</taxon>
        <taxon>Malpighiales</taxon>
        <taxon>Salicaceae</taxon>
        <taxon>Saliceae</taxon>
        <taxon>Salix</taxon>
    </lineage>
</organism>
<feature type="transmembrane region" description="Helical" evidence="9">
    <location>
        <begin position="112"/>
        <end position="134"/>
    </location>
</feature>
<dbReference type="Proteomes" id="UP001162972">
    <property type="component" value="Chromosome 7"/>
</dbReference>
<evidence type="ECO:0000313" key="14">
    <source>
        <dbReference type="Proteomes" id="UP001162972"/>
    </source>
</evidence>
<feature type="compositionally biased region" description="Basic and acidic residues" evidence="8">
    <location>
        <begin position="517"/>
        <end position="533"/>
    </location>
</feature>
<keyword evidence="3 9" id="KW-0812">Transmembrane</keyword>
<keyword evidence="4 9" id="KW-1133">Transmembrane helix</keyword>
<dbReference type="GO" id="GO:0034220">
    <property type="term" value="P:monoatomic ion transmembrane transport"/>
    <property type="evidence" value="ECO:0007669"/>
    <property type="project" value="UniProtKB-KW"/>
</dbReference>
<dbReference type="InterPro" id="IPR057483">
    <property type="entry name" value="MSL2/3_TM_dom"/>
</dbReference>
<keyword evidence="5" id="KW-0406">Ion transport</keyword>
<comment type="caution">
    <text evidence="13">The sequence shown here is derived from an EMBL/GenBank/DDBJ whole genome shotgun (WGS) entry which is preliminary data.</text>
</comment>
<dbReference type="Pfam" id="PF00924">
    <property type="entry name" value="MS_channel_2nd"/>
    <property type="match status" value="1"/>
</dbReference>
<feature type="domain" description="Mechanosensitive ion channel protein 2/3 C-terminal" evidence="11">
    <location>
        <begin position="360"/>
        <end position="446"/>
    </location>
</feature>
<feature type="transmembrane region" description="Helical" evidence="9">
    <location>
        <begin position="267"/>
        <end position="286"/>
    </location>
</feature>
<keyword evidence="5" id="KW-0813">Transport</keyword>
<evidence type="ECO:0000256" key="3">
    <source>
        <dbReference type="ARBA" id="ARBA00022692"/>
    </source>
</evidence>
<accession>A0AAD6KBC7</accession>
<dbReference type="Pfam" id="PF24956">
    <property type="entry name" value="Msl2-3_C"/>
    <property type="match status" value="1"/>
</dbReference>
<feature type="region of interest" description="Disordered" evidence="8">
    <location>
        <begin position="504"/>
        <end position="721"/>
    </location>
</feature>